<dbReference type="GO" id="GO:0004061">
    <property type="term" value="F:arylformamidase activity"/>
    <property type="evidence" value="ECO:0007669"/>
    <property type="project" value="InterPro"/>
</dbReference>
<accession>A0A226EMZ8</accession>
<dbReference type="PANTHER" id="PTHR31118">
    <property type="entry name" value="CYCLASE-LIKE PROTEIN 2"/>
    <property type="match status" value="1"/>
</dbReference>
<reference evidence="3 4" key="1">
    <citation type="submission" date="2015-12" db="EMBL/GenBank/DDBJ databases">
        <title>The genome of Folsomia candida.</title>
        <authorList>
            <person name="Faddeeva A."/>
            <person name="Derks M.F."/>
            <person name="Anvar Y."/>
            <person name="Smit S."/>
            <person name="Van Straalen N."/>
            <person name="Roelofs D."/>
        </authorList>
    </citation>
    <scope>NUCLEOTIDE SEQUENCE [LARGE SCALE GENOMIC DNA]</scope>
    <source>
        <strain evidence="3 4">VU population</strain>
        <tissue evidence="3">Whole body</tissue>
    </source>
</reference>
<sequence>MLNLNILLLLLCIVILSDAKCRQNHEEDGRNTRRRPLYTDLSYTLSTDTIFFPGAREFSLNKDYDGVNKSGIWYSAFSFCMGEHGGTHVDAPFHFFKQGWTLEQIPSSHLIDVPTAVIDVESVVASSDAPNEFALDVSHLIQHEKEKGEIPPGSVVLVHTGWSKYWPDKIRYLGIHPNAAKWLADERQIVGVGIDTPSVDLGNSKTFPVHIFLAERQIYNIENVANLHNLIQSSKNSSCELHLFVLPIKIVGATGAPARVLAFCK</sequence>
<comment type="caution">
    <text evidence="3">The sequence shown here is derived from an EMBL/GenBank/DDBJ whole genome shotgun (WGS) entry which is preliminary data.</text>
</comment>
<dbReference type="STRING" id="158441.A0A226EMZ8"/>
<organism evidence="3 4">
    <name type="scientific">Folsomia candida</name>
    <name type="common">Springtail</name>
    <dbReference type="NCBI Taxonomy" id="158441"/>
    <lineage>
        <taxon>Eukaryota</taxon>
        <taxon>Metazoa</taxon>
        <taxon>Ecdysozoa</taxon>
        <taxon>Arthropoda</taxon>
        <taxon>Hexapoda</taxon>
        <taxon>Collembola</taxon>
        <taxon>Entomobryomorpha</taxon>
        <taxon>Isotomoidea</taxon>
        <taxon>Isotomidae</taxon>
        <taxon>Proisotominae</taxon>
        <taxon>Folsomia</taxon>
    </lineage>
</organism>
<dbReference type="PANTHER" id="PTHR31118:SF12">
    <property type="entry name" value="CYCLASE-LIKE PROTEIN 2"/>
    <property type="match status" value="1"/>
</dbReference>
<proteinExistence type="inferred from homology"/>
<gene>
    <name evidence="3" type="ORF">Fcan01_08346</name>
</gene>
<dbReference type="InterPro" id="IPR007325">
    <property type="entry name" value="KFase/CYL"/>
</dbReference>
<name>A0A226EMZ8_FOLCA</name>
<dbReference type="Pfam" id="PF04199">
    <property type="entry name" value="Cyclase"/>
    <property type="match status" value="1"/>
</dbReference>
<feature type="chain" id="PRO_5012804856" evidence="2">
    <location>
        <begin position="20"/>
        <end position="265"/>
    </location>
</feature>
<feature type="signal peptide" evidence="2">
    <location>
        <begin position="1"/>
        <end position="19"/>
    </location>
</feature>
<evidence type="ECO:0000256" key="2">
    <source>
        <dbReference type="SAM" id="SignalP"/>
    </source>
</evidence>
<evidence type="ECO:0000313" key="3">
    <source>
        <dbReference type="EMBL" id="OXA58660.1"/>
    </source>
</evidence>
<evidence type="ECO:0000313" key="4">
    <source>
        <dbReference type="Proteomes" id="UP000198287"/>
    </source>
</evidence>
<dbReference type="SUPFAM" id="SSF102198">
    <property type="entry name" value="Putative cyclase"/>
    <property type="match status" value="1"/>
</dbReference>
<keyword evidence="2" id="KW-0732">Signal</keyword>
<keyword evidence="4" id="KW-1185">Reference proteome</keyword>
<dbReference type="GO" id="GO:0019441">
    <property type="term" value="P:L-tryptophan catabolic process to kynurenine"/>
    <property type="evidence" value="ECO:0007669"/>
    <property type="project" value="InterPro"/>
</dbReference>
<evidence type="ECO:0000256" key="1">
    <source>
        <dbReference type="ARBA" id="ARBA00007865"/>
    </source>
</evidence>
<dbReference type="AlphaFoldDB" id="A0A226EMZ8"/>
<comment type="similarity">
    <text evidence="1">Belongs to the Cyclase 1 superfamily.</text>
</comment>
<dbReference type="OMA" id="IYWDDNG"/>
<dbReference type="Gene3D" id="3.50.30.50">
    <property type="entry name" value="Putative cyclase"/>
    <property type="match status" value="1"/>
</dbReference>
<dbReference type="Proteomes" id="UP000198287">
    <property type="component" value="Unassembled WGS sequence"/>
</dbReference>
<dbReference type="EMBL" id="LNIX01000003">
    <property type="protein sequence ID" value="OXA58660.1"/>
    <property type="molecule type" value="Genomic_DNA"/>
</dbReference>
<protein>
    <submittedName>
        <fullName evidence="3">Kynurenine formamidase</fullName>
    </submittedName>
</protein>
<dbReference type="InterPro" id="IPR037175">
    <property type="entry name" value="KFase_sf"/>
</dbReference>
<dbReference type="OrthoDB" id="7108654at2759"/>